<feature type="domain" description="HTH tetR-type" evidence="3">
    <location>
        <begin position="4"/>
        <end position="64"/>
    </location>
</feature>
<comment type="caution">
    <text evidence="4">The sequence shown here is derived from an EMBL/GenBank/DDBJ whole genome shotgun (WGS) entry which is preliminary data.</text>
</comment>
<dbReference type="InterPro" id="IPR001647">
    <property type="entry name" value="HTH_TetR"/>
</dbReference>
<dbReference type="InterPro" id="IPR036271">
    <property type="entry name" value="Tet_transcr_reg_TetR-rel_C_sf"/>
</dbReference>
<dbReference type="InterPro" id="IPR009057">
    <property type="entry name" value="Homeodomain-like_sf"/>
</dbReference>
<dbReference type="InterPro" id="IPR050109">
    <property type="entry name" value="HTH-type_TetR-like_transc_reg"/>
</dbReference>
<evidence type="ECO:0000256" key="1">
    <source>
        <dbReference type="ARBA" id="ARBA00023125"/>
    </source>
</evidence>
<evidence type="ECO:0000259" key="3">
    <source>
        <dbReference type="PROSITE" id="PS50977"/>
    </source>
</evidence>
<dbReference type="SUPFAM" id="SSF46689">
    <property type="entry name" value="Homeodomain-like"/>
    <property type="match status" value="1"/>
</dbReference>
<dbReference type="SUPFAM" id="SSF48498">
    <property type="entry name" value="Tetracyclin repressor-like, C-terminal domain"/>
    <property type="match status" value="1"/>
</dbReference>
<dbReference type="Gene3D" id="1.10.357.10">
    <property type="entry name" value="Tetracycline Repressor, domain 2"/>
    <property type="match status" value="1"/>
</dbReference>
<evidence type="ECO:0000313" key="5">
    <source>
        <dbReference type="Proteomes" id="UP001595823"/>
    </source>
</evidence>
<dbReference type="EMBL" id="JBHSDK010000013">
    <property type="protein sequence ID" value="MFC4335543.1"/>
    <property type="molecule type" value="Genomic_DNA"/>
</dbReference>
<dbReference type="RefSeq" id="WP_380620493.1">
    <property type="nucleotide sequence ID" value="NZ_JBHSDK010000013.1"/>
</dbReference>
<dbReference type="PANTHER" id="PTHR30055:SF209">
    <property type="entry name" value="POSSIBLE TRANSCRIPTIONAL REGULATORY PROTEIN (PROBABLY TETR-FAMILY)"/>
    <property type="match status" value="1"/>
</dbReference>
<dbReference type="PRINTS" id="PR00455">
    <property type="entry name" value="HTHTETR"/>
</dbReference>
<organism evidence="4 5">
    <name type="scientific">Salininema proteolyticum</name>
    <dbReference type="NCBI Taxonomy" id="1607685"/>
    <lineage>
        <taxon>Bacteria</taxon>
        <taxon>Bacillati</taxon>
        <taxon>Actinomycetota</taxon>
        <taxon>Actinomycetes</taxon>
        <taxon>Glycomycetales</taxon>
        <taxon>Glycomycetaceae</taxon>
        <taxon>Salininema</taxon>
    </lineage>
</organism>
<dbReference type="Pfam" id="PF00440">
    <property type="entry name" value="TetR_N"/>
    <property type="match status" value="1"/>
</dbReference>
<dbReference type="PANTHER" id="PTHR30055">
    <property type="entry name" value="HTH-TYPE TRANSCRIPTIONAL REGULATOR RUTR"/>
    <property type="match status" value="1"/>
</dbReference>
<keyword evidence="5" id="KW-1185">Reference proteome</keyword>
<evidence type="ECO:0000256" key="2">
    <source>
        <dbReference type="PROSITE-ProRule" id="PRU00335"/>
    </source>
</evidence>
<name>A0ABV8TYN4_9ACTN</name>
<keyword evidence="1 2" id="KW-0238">DNA-binding</keyword>
<protein>
    <submittedName>
        <fullName evidence="4">TetR/AcrR family transcriptional regulator</fullName>
    </submittedName>
</protein>
<reference evidence="5" key="1">
    <citation type="journal article" date="2019" name="Int. J. Syst. Evol. Microbiol.">
        <title>The Global Catalogue of Microorganisms (GCM) 10K type strain sequencing project: providing services to taxonomists for standard genome sequencing and annotation.</title>
        <authorList>
            <consortium name="The Broad Institute Genomics Platform"/>
            <consortium name="The Broad Institute Genome Sequencing Center for Infectious Disease"/>
            <person name="Wu L."/>
            <person name="Ma J."/>
        </authorList>
    </citation>
    <scope>NUCLEOTIDE SEQUENCE [LARGE SCALE GENOMIC DNA]</scope>
    <source>
        <strain evidence="5">IBRC-M 10908</strain>
    </source>
</reference>
<proteinExistence type="predicted"/>
<evidence type="ECO:0000313" key="4">
    <source>
        <dbReference type="EMBL" id="MFC4335543.1"/>
    </source>
</evidence>
<sequence>MTNSESRERLVRAAMKLVEEQGVKALSTRAVCEEAGVQAPALYRLFGDKEGLLDAVAEAGFERYLGAKKALEGSDDALADLRSGWDGHVRFGLENPDLYRLMFGRVTAEGMVRGPMGEAKAMLRSLVGRIAAQGELTVDVETAADLILSANIGVTLYLIDSPEEDRDLGLSDVSRDSVTGMISSREVRTKSPLAAQAAKLRSTLAATEDCGLTKGEKALMEELLERLAG</sequence>
<feature type="DNA-binding region" description="H-T-H motif" evidence="2">
    <location>
        <begin position="27"/>
        <end position="46"/>
    </location>
</feature>
<dbReference type="PROSITE" id="PS50977">
    <property type="entry name" value="HTH_TETR_2"/>
    <property type="match status" value="1"/>
</dbReference>
<dbReference type="Proteomes" id="UP001595823">
    <property type="component" value="Unassembled WGS sequence"/>
</dbReference>
<gene>
    <name evidence="4" type="ORF">ACFPET_10070</name>
</gene>
<accession>A0ABV8TYN4</accession>